<comment type="similarity">
    <text evidence="1">Belongs to the peptidase C59 family.</text>
</comment>
<dbReference type="GO" id="GO:0016787">
    <property type="term" value="F:hydrolase activity"/>
    <property type="evidence" value="ECO:0007669"/>
    <property type="project" value="UniProtKB-KW"/>
</dbReference>
<dbReference type="Proteomes" id="UP000664495">
    <property type="component" value="Unassembled WGS sequence"/>
</dbReference>
<dbReference type="PANTHER" id="PTHR35527">
    <property type="entry name" value="CHOLOYLGLYCINE HYDROLASE"/>
    <property type="match status" value="1"/>
</dbReference>
<dbReference type="Pfam" id="PF02275">
    <property type="entry name" value="CBAH"/>
    <property type="match status" value="1"/>
</dbReference>
<evidence type="ECO:0000256" key="1">
    <source>
        <dbReference type="ARBA" id="ARBA00006625"/>
    </source>
</evidence>
<accession>A0ABS3HE85</accession>
<dbReference type="SUPFAM" id="SSF56235">
    <property type="entry name" value="N-terminal nucleophile aminohydrolases (Ntn hydrolases)"/>
    <property type="match status" value="1"/>
</dbReference>
<gene>
    <name evidence="4" type="ORF">JZO85_02985</name>
</gene>
<organism evidence="4 5">
    <name type="scientific">Candidatus Enterococcus murrayae</name>
    <dbReference type="NCBI Taxonomy" id="2815321"/>
    <lineage>
        <taxon>Bacteria</taxon>
        <taxon>Bacillati</taxon>
        <taxon>Bacillota</taxon>
        <taxon>Bacilli</taxon>
        <taxon>Lactobacillales</taxon>
        <taxon>Enterococcaceae</taxon>
        <taxon>Enterococcus</taxon>
    </lineage>
</organism>
<keyword evidence="2 4" id="KW-0378">Hydrolase</keyword>
<dbReference type="RefSeq" id="WP_207107032.1">
    <property type="nucleotide sequence ID" value="NZ_JAFLVR010000006.1"/>
</dbReference>
<keyword evidence="5" id="KW-1185">Reference proteome</keyword>
<dbReference type="InterPro" id="IPR029132">
    <property type="entry name" value="CBAH/NAAA_C"/>
</dbReference>
<protein>
    <submittedName>
        <fullName evidence="4">Choloylglycine hydrolase family protein</fullName>
    </submittedName>
</protein>
<feature type="domain" description="Choloylglycine hydrolase/NAAA C-terminal" evidence="3">
    <location>
        <begin position="2"/>
        <end position="313"/>
    </location>
</feature>
<comment type="caution">
    <text evidence="4">The sequence shown here is derived from an EMBL/GenBank/DDBJ whole genome shotgun (WGS) entry which is preliminary data.</text>
</comment>
<dbReference type="Gene3D" id="3.60.60.10">
    <property type="entry name" value="Penicillin V Acylase, Chain A"/>
    <property type="match status" value="1"/>
</dbReference>
<dbReference type="CDD" id="cd00542">
    <property type="entry name" value="Ntn_PVA"/>
    <property type="match status" value="1"/>
</dbReference>
<dbReference type="EMBL" id="JAFLVR010000006">
    <property type="protein sequence ID" value="MBO0451215.1"/>
    <property type="molecule type" value="Genomic_DNA"/>
</dbReference>
<dbReference type="InterPro" id="IPR052193">
    <property type="entry name" value="Peptidase_C59"/>
</dbReference>
<name>A0ABS3HE85_9ENTE</name>
<sequence length="328" mass="37267">MCTSLTLTNNSQHHFLARTMDFGFQLEGRPVVIPRNYTWKKQFDGTRNTKYGFLGTGRNLGEYFLADGVNEKGLAIAELYFLDEAKYSSEVREEQVNLAPHEFIIWLLGENASIAELRKRITEVNIVEKEVPVLGFVPPLHYIVTDKTGETVVIESDSGKLVIKENPVGVMTNSPEFEWHVKNLNNYLSIQPNNYPNKKIATHEIKPFGQGSGTYGLPGGYTSPERFVRTVYLRALTESGNTAADSLNAIFKILDNVTIPKGVNIKNDGAIDYTQYRAVFDVSNTTYYFNPYENQEVFEITLNEELLNKKEPVEFKYTTDFKTTKLNE</sequence>
<evidence type="ECO:0000313" key="4">
    <source>
        <dbReference type="EMBL" id="MBO0451215.1"/>
    </source>
</evidence>
<evidence type="ECO:0000259" key="3">
    <source>
        <dbReference type="Pfam" id="PF02275"/>
    </source>
</evidence>
<proteinExistence type="inferred from homology"/>
<dbReference type="InterPro" id="IPR029055">
    <property type="entry name" value="Ntn_hydrolases_N"/>
</dbReference>
<reference evidence="4 5" key="1">
    <citation type="submission" date="2021-03" db="EMBL/GenBank/DDBJ databases">
        <title>Enterococcal diversity collection.</title>
        <authorList>
            <person name="Gilmore M.S."/>
            <person name="Schwartzman J."/>
            <person name="Van Tyne D."/>
            <person name="Martin M."/>
            <person name="Earl A.M."/>
            <person name="Manson A.L."/>
            <person name="Straub T."/>
            <person name="Salamzade R."/>
            <person name="Saavedra J."/>
            <person name="Lebreton F."/>
            <person name="Prichula J."/>
            <person name="Schaufler K."/>
            <person name="Gaca A."/>
            <person name="Sgardioli B."/>
            <person name="Wagenaar J."/>
            <person name="Strong T."/>
        </authorList>
    </citation>
    <scope>NUCLEOTIDE SEQUENCE [LARGE SCALE GENOMIC DNA]</scope>
    <source>
        <strain evidence="4 5">MJM16</strain>
    </source>
</reference>
<evidence type="ECO:0000313" key="5">
    <source>
        <dbReference type="Proteomes" id="UP000664495"/>
    </source>
</evidence>
<dbReference type="PANTHER" id="PTHR35527:SF2">
    <property type="entry name" value="HYDROLASE"/>
    <property type="match status" value="1"/>
</dbReference>
<evidence type="ECO:0000256" key="2">
    <source>
        <dbReference type="ARBA" id="ARBA00022801"/>
    </source>
</evidence>